<keyword evidence="3" id="KW-1185">Reference proteome</keyword>
<comment type="caution">
    <text evidence="2">The sequence shown here is derived from an EMBL/GenBank/DDBJ whole genome shotgun (WGS) entry which is preliminary data.</text>
</comment>
<feature type="region of interest" description="Disordered" evidence="1">
    <location>
        <begin position="212"/>
        <end position="265"/>
    </location>
</feature>
<name>A0AAV3ZNV9_9GAST</name>
<reference evidence="2 3" key="1">
    <citation type="journal article" date="2021" name="Elife">
        <title>Chloroplast acquisition without the gene transfer in kleptoplastic sea slugs, Plakobranchus ocellatus.</title>
        <authorList>
            <person name="Maeda T."/>
            <person name="Takahashi S."/>
            <person name="Yoshida T."/>
            <person name="Shimamura S."/>
            <person name="Takaki Y."/>
            <person name="Nagai Y."/>
            <person name="Toyoda A."/>
            <person name="Suzuki Y."/>
            <person name="Arimoto A."/>
            <person name="Ishii H."/>
            <person name="Satoh N."/>
            <person name="Nishiyama T."/>
            <person name="Hasebe M."/>
            <person name="Maruyama T."/>
            <person name="Minagawa J."/>
            <person name="Obokata J."/>
            <person name="Shigenobu S."/>
        </authorList>
    </citation>
    <scope>NUCLEOTIDE SEQUENCE [LARGE SCALE GENOMIC DNA]</scope>
</reference>
<dbReference type="EMBL" id="BLXT01002641">
    <property type="protein sequence ID" value="GFN96063.1"/>
    <property type="molecule type" value="Genomic_DNA"/>
</dbReference>
<dbReference type="Proteomes" id="UP000735302">
    <property type="component" value="Unassembled WGS sequence"/>
</dbReference>
<evidence type="ECO:0000256" key="1">
    <source>
        <dbReference type="SAM" id="MobiDB-lite"/>
    </source>
</evidence>
<feature type="compositionally biased region" description="Basic residues" evidence="1">
    <location>
        <begin position="279"/>
        <end position="292"/>
    </location>
</feature>
<dbReference type="AlphaFoldDB" id="A0AAV3ZNV9"/>
<feature type="region of interest" description="Disordered" evidence="1">
    <location>
        <begin position="279"/>
        <end position="298"/>
    </location>
</feature>
<sequence length="331" mass="37610">MGNSSSQQFSETGPQYRYHENVLRDAQRRLQPLQQAEDTACFSDDDEQFYSAEEGDSSSSVTPERRRPESSSGEEQISDEESGEEELTDVGSSLVSSPLQLPSSRRSTRSYGQCNVSVFQEHDSIGPELEAASRGHENLMSRQNNSSILKRTCPTADIDQEIPKRIKLKTRRSPFQPICSGSRQQRLINCLNSSLSPGKRKIQSCIDEVAAPPNKKMLNDSPSKRKRLGYFDSSESEPDKEEEQRGRSRRKKGKLSQSVKKRKKMFRQNQAVMRLLTKRGKNQNMKPVKKRAVGLMKMNKREMKANLHPGKKEMPKEKQILTLAEPTPKLH</sequence>
<protein>
    <submittedName>
        <fullName evidence="2">Uncharacterized protein</fullName>
    </submittedName>
</protein>
<feature type="region of interest" description="Disordered" evidence="1">
    <location>
        <begin position="43"/>
        <end position="110"/>
    </location>
</feature>
<accession>A0AAV3ZNV9</accession>
<feature type="compositionally biased region" description="Basic residues" evidence="1">
    <location>
        <begin position="247"/>
        <end position="265"/>
    </location>
</feature>
<proteinExistence type="predicted"/>
<gene>
    <name evidence="2" type="ORF">PoB_002256900</name>
</gene>
<feature type="compositionally biased region" description="Basic and acidic residues" evidence="1">
    <location>
        <begin position="305"/>
        <end position="319"/>
    </location>
</feature>
<feature type="compositionally biased region" description="Acidic residues" evidence="1">
    <location>
        <begin position="43"/>
        <end position="56"/>
    </location>
</feature>
<feature type="region of interest" description="Disordered" evidence="1">
    <location>
        <begin position="305"/>
        <end position="331"/>
    </location>
</feature>
<evidence type="ECO:0000313" key="2">
    <source>
        <dbReference type="EMBL" id="GFN96063.1"/>
    </source>
</evidence>
<evidence type="ECO:0000313" key="3">
    <source>
        <dbReference type="Proteomes" id="UP000735302"/>
    </source>
</evidence>
<organism evidence="2 3">
    <name type="scientific">Plakobranchus ocellatus</name>
    <dbReference type="NCBI Taxonomy" id="259542"/>
    <lineage>
        <taxon>Eukaryota</taxon>
        <taxon>Metazoa</taxon>
        <taxon>Spiralia</taxon>
        <taxon>Lophotrochozoa</taxon>
        <taxon>Mollusca</taxon>
        <taxon>Gastropoda</taxon>
        <taxon>Heterobranchia</taxon>
        <taxon>Euthyneura</taxon>
        <taxon>Panpulmonata</taxon>
        <taxon>Sacoglossa</taxon>
        <taxon>Placobranchoidea</taxon>
        <taxon>Plakobranchidae</taxon>
        <taxon>Plakobranchus</taxon>
    </lineage>
</organism>
<feature type="compositionally biased region" description="Low complexity" evidence="1">
    <location>
        <begin position="92"/>
        <end position="105"/>
    </location>
</feature>
<feature type="compositionally biased region" description="Acidic residues" evidence="1">
    <location>
        <begin position="76"/>
        <end position="88"/>
    </location>
</feature>